<evidence type="ECO:0008006" key="7">
    <source>
        <dbReference type="Google" id="ProtNLM"/>
    </source>
</evidence>
<evidence type="ECO:0000313" key="6">
    <source>
        <dbReference type="Proteomes" id="UP000618319"/>
    </source>
</evidence>
<protein>
    <recommendedName>
        <fullName evidence="7">DUF4959 domain-containing protein</fullName>
    </recommendedName>
</protein>
<keyword evidence="1" id="KW-0472">Membrane</keyword>
<evidence type="ECO:0000256" key="1">
    <source>
        <dbReference type="SAM" id="Phobius"/>
    </source>
</evidence>
<dbReference type="Pfam" id="PF16323">
    <property type="entry name" value="DUF4959"/>
    <property type="match status" value="1"/>
</dbReference>
<dbReference type="EMBL" id="PSKQ01000022">
    <property type="protein sequence ID" value="MBE8721967.1"/>
    <property type="molecule type" value="Genomic_DNA"/>
</dbReference>
<feature type="transmembrane region" description="Helical" evidence="1">
    <location>
        <begin position="16"/>
        <end position="34"/>
    </location>
</feature>
<keyword evidence="1" id="KW-0812">Transmembrane</keyword>
<organism evidence="5 6">
    <name type="scientific">Sphingobacterium pedocola</name>
    <dbReference type="NCBI Taxonomy" id="2082722"/>
    <lineage>
        <taxon>Bacteria</taxon>
        <taxon>Pseudomonadati</taxon>
        <taxon>Bacteroidota</taxon>
        <taxon>Sphingobacteriia</taxon>
        <taxon>Sphingobacteriales</taxon>
        <taxon>Sphingobacteriaceae</taxon>
        <taxon>Sphingobacterium</taxon>
    </lineage>
</organism>
<dbReference type="Gene3D" id="2.60.120.260">
    <property type="entry name" value="Galactose-binding domain-like"/>
    <property type="match status" value="1"/>
</dbReference>
<comment type="caution">
    <text evidence="5">The sequence shown here is derived from an EMBL/GenBank/DDBJ whole genome shotgun (WGS) entry which is preliminary data.</text>
</comment>
<dbReference type="SUPFAM" id="SSF49785">
    <property type="entry name" value="Galactose-binding domain-like"/>
    <property type="match status" value="1"/>
</dbReference>
<proteinExistence type="predicted"/>
<dbReference type="Proteomes" id="UP000618319">
    <property type="component" value="Unassembled WGS sequence"/>
</dbReference>
<evidence type="ECO:0000259" key="3">
    <source>
        <dbReference type="Pfam" id="PF16391"/>
    </source>
</evidence>
<sequence>MYIKTYHKIKSEHKKAYAFLMQHIILLLSVAMLFSCGDADMNSPIGKGDGIPQPVTVSGVVNVSGGAIVKYALPNDDNVNYIEAVYEIKGKKTTKKGSFYTNELELDGFPEEGEYKVSLYSVSFSEVRSEPVEVMVYPTTPPFLIVAETLDVEPVFGGVKSIYKNPTGANLQLIFYKLNDGGIWQELETLYTSLKEGVFYVRGLESVETTFGVVCRDRWQNVSDTLAIQATPIYEEMADRTLFANFPLPGDITHDLPNRTPPVQPYHTGAGSGVGNIHALWSGNTTQPFSGTNPYFFFSNTTTVLPTSITIDLGREYVMSRFVYFPRQVRNSSNPPAHTFAATHVKRFELWGSNDPNPDGSWASWTLIGSFESVRPSGSPIPGDENSTAEDRLVTTNGENFDMPEGIEPYRYVRYRVFSTWGNIPYWASLQFQFFGNPVE</sequence>
<dbReference type="Pfam" id="PF16391">
    <property type="entry name" value="DUF5000"/>
    <property type="match status" value="1"/>
</dbReference>
<reference evidence="5 6" key="1">
    <citation type="submission" date="2018-02" db="EMBL/GenBank/DDBJ databases">
        <title>Sphingobacterium KA21.</title>
        <authorList>
            <person name="Vasarhelyi B.M."/>
            <person name="Deshmukh S."/>
            <person name="Balint B."/>
            <person name="Kukolya J."/>
        </authorList>
    </citation>
    <scope>NUCLEOTIDE SEQUENCE [LARGE SCALE GENOMIC DNA]</scope>
    <source>
        <strain evidence="5 6">Ka21</strain>
    </source>
</reference>
<keyword evidence="1" id="KW-1133">Transmembrane helix</keyword>
<feature type="domain" description="DUF5126" evidence="4">
    <location>
        <begin position="140"/>
        <end position="240"/>
    </location>
</feature>
<evidence type="ECO:0000313" key="5">
    <source>
        <dbReference type="EMBL" id="MBE8721967.1"/>
    </source>
</evidence>
<feature type="domain" description="DUF4959" evidence="2">
    <location>
        <begin position="35"/>
        <end position="138"/>
    </location>
</feature>
<keyword evidence="6" id="KW-1185">Reference proteome</keyword>
<accession>A0ABR9T9D3</accession>
<dbReference type="InterPro" id="IPR033431">
    <property type="entry name" value="DUF5126"/>
</dbReference>
<dbReference type="InterPro" id="IPR032164">
    <property type="entry name" value="DUF5000"/>
</dbReference>
<dbReference type="RefSeq" id="WP_196939880.1">
    <property type="nucleotide sequence ID" value="NZ_MU158690.1"/>
</dbReference>
<dbReference type="InterPro" id="IPR008979">
    <property type="entry name" value="Galactose-bd-like_sf"/>
</dbReference>
<dbReference type="InterPro" id="IPR032527">
    <property type="entry name" value="DUF4959"/>
</dbReference>
<dbReference type="Pfam" id="PF17166">
    <property type="entry name" value="DUF5126"/>
    <property type="match status" value="1"/>
</dbReference>
<name>A0ABR9T9D3_9SPHI</name>
<evidence type="ECO:0000259" key="2">
    <source>
        <dbReference type="Pfam" id="PF16323"/>
    </source>
</evidence>
<gene>
    <name evidence="5" type="ORF">C4F40_14655</name>
</gene>
<evidence type="ECO:0000259" key="4">
    <source>
        <dbReference type="Pfam" id="PF17166"/>
    </source>
</evidence>
<feature type="domain" description="DUF5000" evidence="3">
    <location>
        <begin position="295"/>
        <end position="436"/>
    </location>
</feature>